<evidence type="ECO:0000256" key="3">
    <source>
        <dbReference type="ARBA" id="ARBA00022491"/>
    </source>
</evidence>
<evidence type="ECO:0000313" key="12">
    <source>
        <dbReference type="EMBL" id="KAF9580531.1"/>
    </source>
</evidence>
<proteinExistence type="inferred from homology"/>
<sequence>MTTGFSSFALGGGATQKQRISYFYDEDVGNYNYGLGHPMKPHRVRMCHSLVTNYGLYKKMDVIRPKRASARQMTRFHNDEYVDFLYRLTPDMVGGEGMSESTKHLFNLGDDCPVFDGLFEFCSISAGGSIAAANKLTRGESDIAINWAGGLHHAKKTEASGFCYINDIVLAILELLRYHQRVLYIDIDIHHGDGVEEAFYTTDRVMTASFHMTEFFPGTGKLEETGIGKGKNYAVNVPLQKGMDDWSYQNLFEPIIKHIMEWYRPGAVVLQCGADSLAGDKLGCFNLSMKGHANCVAYVKSFGVPMIVVGGGGYTIRNVARAWTFETAVLLNEQLPEQLPYNPYFEYYGPEFRLDVPANNMKNDNTPEDLNNLKAQIIENLRHIPCAPSVQMQEVPRDYTSSDDEDEDVDYDTRISRRLADSRIVPDSELSDSEDEDGRRNIHDANGSIRSSSPAVGSSRAGRATASSALHNFAGSPSAGNSSPNILQNRKAGSVAPSDTAPSKGSSAQGDWGQAGSTKSTKTTSNASNANINAAARRGRAVTAASQRPQSTK</sequence>
<feature type="compositionally biased region" description="Polar residues" evidence="10">
    <location>
        <begin position="500"/>
        <end position="509"/>
    </location>
</feature>
<dbReference type="GO" id="GO:0141221">
    <property type="term" value="F:histone deacetylase activity, hydrolytic mechanism"/>
    <property type="evidence" value="ECO:0007669"/>
    <property type="project" value="UniProtKB-EC"/>
</dbReference>
<feature type="compositionally biased region" description="Basic and acidic residues" evidence="10">
    <location>
        <begin position="411"/>
        <end position="426"/>
    </location>
</feature>
<dbReference type="InterPro" id="IPR003084">
    <property type="entry name" value="HDAC_I/II"/>
</dbReference>
<evidence type="ECO:0000256" key="6">
    <source>
        <dbReference type="ARBA" id="ARBA00023015"/>
    </source>
</evidence>
<dbReference type="Proteomes" id="UP000780801">
    <property type="component" value="Unassembled WGS sequence"/>
</dbReference>
<dbReference type="Gene3D" id="3.40.800.20">
    <property type="entry name" value="Histone deacetylase domain"/>
    <property type="match status" value="1"/>
</dbReference>
<feature type="region of interest" description="Disordered" evidence="10">
    <location>
        <begin position="389"/>
        <end position="553"/>
    </location>
</feature>
<dbReference type="FunFam" id="3.40.800.20:FF:000001">
    <property type="entry name" value="Histone deacetylase"/>
    <property type="match status" value="1"/>
</dbReference>
<dbReference type="PANTHER" id="PTHR10625:SF10">
    <property type="entry name" value="HISTONE DEACETYLASE HDAC1"/>
    <property type="match status" value="1"/>
</dbReference>
<comment type="subcellular location">
    <subcellularLocation>
        <location evidence="1">Nucleus</location>
    </subcellularLocation>
</comment>
<evidence type="ECO:0000259" key="11">
    <source>
        <dbReference type="Pfam" id="PF00850"/>
    </source>
</evidence>
<dbReference type="GO" id="GO:0031507">
    <property type="term" value="P:heterochromatin formation"/>
    <property type="evidence" value="ECO:0007669"/>
    <property type="project" value="TreeGrafter"/>
</dbReference>
<organism evidence="12 13">
    <name type="scientific">Lunasporangiospora selenospora</name>
    <dbReference type="NCBI Taxonomy" id="979761"/>
    <lineage>
        <taxon>Eukaryota</taxon>
        <taxon>Fungi</taxon>
        <taxon>Fungi incertae sedis</taxon>
        <taxon>Mucoromycota</taxon>
        <taxon>Mortierellomycotina</taxon>
        <taxon>Mortierellomycetes</taxon>
        <taxon>Mortierellales</taxon>
        <taxon>Mortierellaceae</taxon>
        <taxon>Lunasporangiospora</taxon>
    </lineage>
</organism>
<keyword evidence="4" id="KW-0378">Hydrolase</keyword>
<dbReference type="InterPro" id="IPR023801">
    <property type="entry name" value="His_deacetylse_dom"/>
</dbReference>
<keyword evidence="8" id="KW-0539">Nucleus</keyword>
<feature type="compositionally biased region" description="Polar residues" evidence="10">
    <location>
        <begin position="478"/>
        <end position="488"/>
    </location>
</feature>
<evidence type="ECO:0000256" key="7">
    <source>
        <dbReference type="ARBA" id="ARBA00023163"/>
    </source>
</evidence>
<evidence type="ECO:0000256" key="10">
    <source>
        <dbReference type="SAM" id="MobiDB-lite"/>
    </source>
</evidence>
<comment type="caution">
    <text evidence="12">The sequence shown here is derived from an EMBL/GenBank/DDBJ whole genome shotgun (WGS) entry which is preliminary data.</text>
</comment>
<dbReference type="PRINTS" id="PR01271">
    <property type="entry name" value="HISDACETLASE"/>
</dbReference>
<keyword evidence="7" id="KW-0804">Transcription</keyword>
<protein>
    <recommendedName>
        <fullName evidence="2">histone deacetylase</fullName>
        <ecNumber evidence="2">3.5.1.98</ecNumber>
    </recommendedName>
</protein>
<dbReference type="InterPro" id="IPR037138">
    <property type="entry name" value="His_deacetylse_dom_sf"/>
</dbReference>
<dbReference type="EC" id="3.5.1.98" evidence="2"/>
<feature type="domain" description="Histone deacetylase" evidence="11">
    <location>
        <begin position="37"/>
        <end position="329"/>
    </location>
</feature>
<dbReference type="Pfam" id="PF00850">
    <property type="entry name" value="Hist_deacetyl"/>
    <property type="match status" value="1"/>
</dbReference>
<feature type="compositionally biased region" description="Acidic residues" evidence="10">
    <location>
        <begin position="401"/>
        <end position="410"/>
    </location>
</feature>
<keyword evidence="6" id="KW-0805">Transcription regulation</keyword>
<dbReference type="PANTHER" id="PTHR10625">
    <property type="entry name" value="HISTONE DEACETYLASE HDAC1-RELATED"/>
    <property type="match status" value="1"/>
</dbReference>
<evidence type="ECO:0000256" key="1">
    <source>
        <dbReference type="ARBA" id="ARBA00004123"/>
    </source>
</evidence>
<gene>
    <name evidence="12" type="primary">RPD3_1</name>
    <name evidence="12" type="ORF">BGW38_002794</name>
</gene>
<evidence type="ECO:0000256" key="2">
    <source>
        <dbReference type="ARBA" id="ARBA00012111"/>
    </source>
</evidence>
<dbReference type="AlphaFoldDB" id="A0A9P6FSR5"/>
<dbReference type="EMBL" id="JAABOA010002005">
    <property type="protein sequence ID" value="KAF9580531.1"/>
    <property type="molecule type" value="Genomic_DNA"/>
</dbReference>
<dbReference type="OrthoDB" id="1918432at2759"/>
<evidence type="ECO:0000256" key="4">
    <source>
        <dbReference type="ARBA" id="ARBA00022801"/>
    </source>
</evidence>
<reference evidence="12" key="1">
    <citation type="journal article" date="2020" name="Fungal Divers.">
        <title>Resolving the Mortierellaceae phylogeny through synthesis of multi-gene phylogenetics and phylogenomics.</title>
        <authorList>
            <person name="Vandepol N."/>
            <person name="Liber J."/>
            <person name="Desiro A."/>
            <person name="Na H."/>
            <person name="Kennedy M."/>
            <person name="Barry K."/>
            <person name="Grigoriev I.V."/>
            <person name="Miller A.N."/>
            <person name="O'Donnell K."/>
            <person name="Stajich J.E."/>
            <person name="Bonito G."/>
        </authorList>
    </citation>
    <scope>NUCLEOTIDE SEQUENCE</scope>
    <source>
        <strain evidence="12">KOD1015</strain>
    </source>
</reference>
<name>A0A9P6FSR5_9FUNG</name>
<feature type="compositionally biased region" description="Low complexity" evidence="10">
    <location>
        <begin position="457"/>
        <end position="469"/>
    </location>
</feature>
<keyword evidence="5" id="KW-0156">Chromatin regulator</keyword>
<dbReference type="PRINTS" id="PR01270">
    <property type="entry name" value="HDASUPER"/>
</dbReference>
<dbReference type="GO" id="GO:0070210">
    <property type="term" value="C:Rpd3L-Expanded complex"/>
    <property type="evidence" value="ECO:0007669"/>
    <property type="project" value="TreeGrafter"/>
</dbReference>
<dbReference type="InterPro" id="IPR000286">
    <property type="entry name" value="HDACs"/>
</dbReference>
<evidence type="ECO:0000256" key="5">
    <source>
        <dbReference type="ARBA" id="ARBA00022853"/>
    </source>
</evidence>
<evidence type="ECO:0000256" key="8">
    <source>
        <dbReference type="ARBA" id="ARBA00023242"/>
    </source>
</evidence>
<keyword evidence="13" id="KW-1185">Reference proteome</keyword>
<feature type="non-terminal residue" evidence="12">
    <location>
        <position position="1"/>
    </location>
</feature>
<dbReference type="SUPFAM" id="SSF52768">
    <property type="entry name" value="Arginase/deacetylase"/>
    <property type="match status" value="1"/>
</dbReference>
<keyword evidence="3" id="KW-0678">Repressor</keyword>
<comment type="similarity">
    <text evidence="9">Belongs to the histone deacetylase family. HD Type 1 subfamily.</text>
</comment>
<feature type="compositionally biased region" description="Low complexity" evidence="10">
    <location>
        <begin position="515"/>
        <end position="545"/>
    </location>
</feature>
<accession>A0A9P6FSR5</accession>
<dbReference type="InterPro" id="IPR023696">
    <property type="entry name" value="Ureohydrolase_dom_sf"/>
</dbReference>
<evidence type="ECO:0000313" key="13">
    <source>
        <dbReference type="Proteomes" id="UP000780801"/>
    </source>
</evidence>
<dbReference type="GO" id="GO:0032221">
    <property type="term" value="C:Rpd3S complex"/>
    <property type="evidence" value="ECO:0007669"/>
    <property type="project" value="UniProtKB-ARBA"/>
</dbReference>
<evidence type="ECO:0000256" key="9">
    <source>
        <dbReference type="ARBA" id="ARBA00061569"/>
    </source>
</evidence>